<keyword evidence="1" id="KW-0175">Coiled coil</keyword>
<dbReference type="EMBL" id="JAGHQL010000027">
    <property type="protein sequence ID" value="KAH0543798.1"/>
    <property type="molecule type" value="Genomic_DNA"/>
</dbReference>
<evidence type="ECO:0000313" key="4">
    <source>
        <dbReference type="Proteomes" id="UP000698800"/>
    </source>
</evidence>
<comment type="caution">
    <text evidence="3">The sequence shown here is derived from an EMBL/GenBank/DDBJ whole genome shotgun (WGS) entry which is preliminary data.</text>
</comment>
<accession>A0A9P8L4X5</accession>
<feature type="region of interest" description="Disordered" evidence="2">
    <location>
        <begin position="27"/>
        <end position="46"/>
    </location>
</feature>
<gene>
    <name evidence="3" type="ORF">FGG08_001981</name>
</gene>
<dbReference type="Proteomes" id="UP000698800">
    <property type="component" value="Unassembled WGS sequence"/>
</dbReference>
<protein>
    <recommendedName>
        <fullName evidence="5">IBR domain-containing protein</fullName>
    </recommendedName>
</protein>
<evidence type="ECO:0000256" key="1">
    <source>
        <dbReference type="SAM" id="Coils"/>
    </source>
</evidence>
<evidence type="ECO:0000256" key="2">
    <source>
        <dbReference type="SAM" id="MobiDB-lite"/>
    </source>
</evidence>
<organism evidence="3 4">
    <name type="scientific">Glutinoglossum americanum</name>
    <dbReference type="NCBI Taxonomy" id="1670608"/>
    <lineage>
        <taxon>Eukaryota</taxon>
        <taxon>Fungi</taxon>
        <taxon>Dikarya</taxon>
        <taxon>Ascomycota</taxon>
        <taxon>Pezizomycotina</taxon>
        <taxon>Geoglossomycetes</taxon>
        <taxon>Geoglossales</taxon>
        <taxon>Geoglossaceae</taxon>
        <taxon>Glutinoglossum</taxon>
    </lineage>
</organism>
<feature type="compositionally biased region" description="Low complexity" evidence="2">
    <location>
        <begin position="130"/>
        <end position="148"/>
    </location>
</feature>
<evidence type="ECO:0008006" key="5">
    <source>
        <dbReference type="Google" id="ProtNLM"/>
    </source>
</evidence>
<name>A0A9P8L4X5_9PEZI</name>
<keyword evidence="4" id="KW-1185">Reference proteome</keyword>
<feature type="coiled-coil region" evidence="1">
    <location>
        <begin position="419"/>
        <end position="449"/>
    </location>
</feature>
<dbReference type="OrthoDB" id="9977870at2759"/>
<evidence type="ECO:0000313" key="3">
    <source>
        <dbReference type="EMBL" id="KAH0543798.1"/>
    </source>
</evidence>
<feature type="compositionally biased region" description="Polar residues" evidence="2">
    <location>
        <begin position="149"/>
        <end position="167"/>
    </location>
</feature>
<feature type="region of interest" description="Disordered" evidence="2">
    <location>
        <begin position="130"/>
        <end position="167"/>
    </location>
</feature>
<reference evidence="3" key="1">
    <citation type="submission" date="2021-03" db="EMBL/GenBank/DDBJ databases">
        <title>Comparative genomics and phylogenomic investigation of the class Geoglossomycetes provide insights into ecological specialization and systematics.</title>
        <authorList>
            <person name="Melie T."/>
            <person name="Pirro S."/>
            <person name="Miller A.N."/>
            <person name="Quandt A."/>
        </authorList>
    </citation>
    <scope>NUCLEOTIDE SEQUENCE</scope>
    <source>
        <strain evidence="3">GBOQ0MN5Z8</strain>
    </source>
</reference>
<dbReference type="AlphaFoldDB" id="A0A9P8L4X5"/>
<sequence length="717" mass="81112">MKGLPAVTLELSHPSRVSCTQFVPLDEERKGGLSEGSTTTTESNERPFSVDIRNSSVVVVSPELDDRIYELEVLELENTQTEESLDEGYAREALELSISVGHKVNREVNHKAMLPSETSTSDSIITVTTGHVRSDSSSKGSQSTGFTSHNSSDASDTENTASNIQSHSRVRRIALERPLSFMEYEGFLAEAKAQEPPSPAGGLCPLTPPRSSAPSVYSVPSKKYFFNLRYSLRWLPTFQKPQLANPTLSDSADIRADHASAAARNLQWPNHVRSYRAHIRTVNTVSAPSSSKRWKTNPKCRPSVVTDQSLDHSLEISLAGASDQNSSKLFFNIRSPGRIEYFVRTQIAESLCLNPQRLTQSIPFKLLARSARLGSAKHVKDWHTRMIKTALSRCKAQFCYICGAAWDPSLGCPNSCDGDAELERRRTQAKERLKREEEERAKREEAEQAKAFEVFKAARRSAQSEQLLALRKRQVVERDAFMTFAQKQKCAMSTRHAQEKAMLLDQHAETEKGMKEEHLNTATALEDCQVSAEFELRETFEQERRACLIRIRHMEAYCAILGNTQNLSPPTTTTTTIPYPTRTITPSHIFELVQQYNIRDQMPHIHQSRINILRERQAQKFDALVQRQEGEFLKLYVRSLCELEELERRARDEEGMFEGVFTRRRERLVKRWGVIEEIERRRLEEGEGVGFGPLPALLWPDEDGPLPTPSILLGQQA</sequence>
<dbReference type="Gene3D" id="1.20.120.1750">
    <property type="match status" value="1"/>
</dbReference>
<proteinExistence type="predicted"/>